<name>A0A5N6MR22_9MICC</name>
<sequence>MVFSVVLPLLLLVTVLAAAAAGIDRALRTRDGEGLFWAGLTGFLAVLLTAAWAVSATPAGSAAVGLVVVAGALAASFWTVGRDRRRRRNRERRQLEAAVTAAATRHRDVMARWSAYELDPWLAAEHPQLLDVGAPETRNFIRALKAAEQLRPEAATAAEAAAYADAVAALEDSLRSAEEAAGGGRAA</sequence>
<organism evidence="2 3">
    <name type="scientific">Arthrobacter yangruifuii</name>
    <dbReference type="NCBI Taxonomy" id="2606616"/>
    <lineage>
        <taxon>Bacteria</taxon>
        <taxon>Bacillati</taxon>
        <taxon>Actinomycetota</taxon>
        <taxon>Actinomycetes</taxon>
        <taxon>Micrococcales</taxon>
        <taxon>Micrococcaceae</taxon>
        <taxon>Arthrobacter</taxon>
    </lineage>
</organism>
<keyword evidence="1" id="KW-0812">Transmembrane</keyword>
<reference evidence="2 3" key="1">
    <citation type="submission" date="2019-08" db="EMBL/GenBank/DDBJ databases">
        <title>Arthrobacter sp. nov., isolated from plateau pika and Tibetan wild ass.</title>
        <authorList>
            <person name="Ge Y."/>
        </authorList>
    </citation>
    <scope>NUCLEOTIDE SEQUENCE [LARGE SCALE GENOMIC DNA]</scope>
    <source>
        <strain evidence="2 3">785</strain>
    </source>
</reference>
<keyword evidence="1" id="KW-1133">Transmembrane helix</keyword>
<evidence type="ECO:0000256" key="1">
    <source>
        <dbReference type="SAM" id="Phobius"/>
    </source>
</evidence>
<dbReference type="AlphaFoldDB" id="A0A5N6MR22"/>
<comment type="caution">
    <text evidence="2">The sequence shown here is derived from an EMBL/GenBank/DDBJ whole genome shotgun (WGS) entry which is preliminary data.</text>
</comment>
<protein>
    <submittedName>
        <fullName evidence="2">Uncharacterized protein</fullName>
    </submittedName>
</protein>
<dbReference type="RefSeq" id="WP_152270921.1">
    <property type="nucleotide sequence ID" value="NZ_VTFX01000001.1"/>
</dbReference>
<feature type="transmembrane region" description="Helical" evidence="1">
    <location>
        <begin position="35"/>
        <end position="54"/>
    </location>
</feature>
<keyword evidence="3" id="KW-1185">Reference proteome</keyword>
<dbReference type="EMBL" id="VTFX01000001">
    <property type="protein sequence ID" value="KAD4059619.1"/>
    <property type="molecule type" value="Genomic_DNA"/>
</dbReference>
<gene>
    <name evidence="2" type="ORF">GD627_00455</name>
</gene>
<keyword evidence="1" id="KW-0472">Membrane</keyword>
<dbReference type="Proteomes" id="UP000326852">
    <property type="component" value="Unassembled WGS sequence"/>
</dbReference>
<accession>A0A5N6MR22</accession>
<evidence type="ECO:0000313" key="3">
    <source>
        <dbReference type="Proteomes" id="UP000326852"/>
    </source>
</evidence>
<proteinExistence type="predicted"/>
<evidence type="ECO:0000313" key="2">
    <source>
        <dbReference type="EMBL" id="KAD4059619.1"/>
    </source>
</evidence>
<feature type="transmembrane region" description="Helical" evidence="1">
    <location>
        <begin position="6"/>
        <end position="23"/>
    </location>
</feature>
<feature type="transmembrane region" description="Helical" evidence="1">
    <location>
        <begin position="60"/>
        <end position="80"/>
    </location>
</feature>